<organism evidence="2 3">
    <name type="scientific">Deferribacter desulfuricans (strain DSM 14783 / JCM 11476 / NBRC 101012 / SSM1)</name>
    <dbReference type="NCBI Taxonomy" id="639282"/>
    <lineage>
        <taxon>Bacteria</taxon>
        <taxon>Pseudomonadati</taxon>
        <taxon>Deferribacterota</taxon>
        <taxon>Deferribacteres</taxon>
        <taxon>Deferribacterales</taxon>
        <taxon>Deferribacteraceae</taxon>
        <taxon>Deferribacter</taxon>
    </lineage>
</organism>
<proteinExistence type="predicted"/>
<keyword evidence="3" id="KW-1185">Reference proteome</keyword>
<dbReference type="Pfam" id="PF02082">
    <property type="entry name" value="Rrf2"/>
    <property type="match status" value="1"/>
</dbReference>
<dbReference type="Gene3D" id="1.10.10.10">
    <property type="entry name" value="Winged helix-like DNA-binding domain superfamily/Winged helix DNA-binding domain"/>
    <property type="match status" value="1"/>
</dbReference>
<dbReference type="EMBL" id="AP011529">
    <property type="protein sequence ID" value="BAI81614.1"/>
    <property type="molecule type" value="Genomic_DNA"/>
</dbReference>
<dbReference type="Proteomes" id="UP000001520">
    <property type="component" value="Chromosome"/>
</dbReference>
<dbReference type="InterPro" id="IPR036388">
    <property type="entry name" value="WH-like_DNA-bd_sf"/>
</dbReference>
<dbReference type="RefSeq" id="WP_013008859.1">
    <property type="nucleotide sequence ID" value="NC_013939.1"/>
</dbReference>
<protein>
    <submittedName>
        <fullName evidence="2">Transcriptional regulator, Rrf2 family</fullName>
    </submittedName>
</protein>
<dbReference type="PANTHER" id="PTHR33221">
    <property type="entry name" value="WINGED HELIX-TURN-HELIX TRANSCRIPTIONAL REGULATOR, RRF2 FAMILY"/>
    <property type="match status" value="1"/>
</dbReference>
<dbReference type="GO" id="GO:0005829">
    <property type="term" value="C:cytosol"/>
    <property type="evidence" value="ECO:0007669"/>
    <property type="project" value="TreeGrafter"/>
</dbReference>
<dbReference type="GO" id="GO:0003700">
    <property type="term" value="F:DNA-binding transcription factor activity"/>
    <property type="evidence" value="ECO:0007669"/>
    <property type="project" value="TreeGrafter"/>
</dbReference>
<dbReference type="OrthoDB" id="9808360at2"/>
<dbReference type="eggNOG" id="COG1959">
    <property type="taxonomic scope" value="Bacteria"/>
</dbReference>
<dbReference type="HOGENOM" id="CLU_107144_0_1_0"/>
<dbReference type="AlphaFoldDB" id="D3PA74"/>
<reference evidence="2 3" key="1">
    <citation type="journal article" date="2010" name="DNA Res.">
        <title>Bacterial lifestyle in a deep-sea hydrothermal vent chimney revealed by the genome sequence of the thermophilic bacterium Deferribacter desulfuricans SSM1.</title>
        <authorList>
            <person name="Takaki Y."/>
            <person name="Shimamura S."/>
            <person name="Nakagawa S."/>
            <person name="Fukuhara Y."/>
            <person name="Horikawa H."/>
            <person name="Ankai A."/>
            <person name="Harada T."/>
            <person name="Hosoyama A."/>
            <person name="Oguchi A."/>
            <person name="Fukui S."/>
            <person name="Fujita N."/>
            <person name="Takami H."/>
            <person name="Takai K."/>
        </authorList>
    </citation>
    <scope>NUCLEOTIDE SEQUENCE [LARGE SCALE GENOMIC DNA]</scope>
    <source>
        <strain evidence="3">DSM 14783 / JCM 11476 / NBRC 101012 / SSM1</strain>
    </source>
</reference>
<accession>D3PA74</accession>
<evidence type="ECO:0000313" key="2">
    <source>
        <dbReference type="EMBL" id="BAI81614.1"/>
    </source>
</evidence>
<name>D3PA74_DEFDS</name>
<dbReference type="PROSITE" id="PS51197">
    <property type="entry name" value="HTH_RRF2_2"/>
    <property type="match status" value="1"/>
</dbReference>
<dbReference type="STRING" id="639282.DEFDS_2168"/>
<dbReference type="InterPro" id="IPR000944">
    <property type="entry name" value="Tscrpt_reg_Rrf2"/>
</dbReference>
<evidence type="ECO:0000313" key="3">
    <source>
        <dbReference type="Proteomes" id="UP000001520"/>
    </source>
</evidence>
<dbReference type="KEGG" id="ddf:DEFDS_2168"/>
<dbReference type="InterPro" id="IPR030489">
    <property type="entry name" value="TR_Rrf2-type_CS"/>
</dbReference>
<dbReference type="InterPro" id="IPR036390">
    <property type="entry name" value="WH_DNA-bd_sf"/>
</dbReference>
<keyword evidence="1" id="KW-0238">DNA-binding</keyword>
<evidence type="ECO:0000256" key="1">
    <source>
        <dbReference type="ARBA" id="ARBA00023125"/>
    </source>
</evidence>
<dbReference type="PANTHER" id="PTHR33221:SF5">
    <property type="entry name" value="HTH-TYPE TRANSCRIPTIONAL REGULATOR ISCR"/>
    <property type="match status" value="1"/>
</dbReference>
<dbReference type="NCBIfam" id="TIGR00738">
    <property type="entry name" value="rrf2_super"/>
    <property type="match status" value="1"/>
</dbReference>
<gene>
    <name evidence="2" type="ordered locus">DEFDS_2168</name>
</gene>
<dbReference type="SUPFAM" id="SSF46785">
    <property type="entry name" value="Winged helix' DNA-binding domain"/>
    <property type="match status" value="1"/>
</dbReference>
<dbReference type="PROSITE" id="PS01332">
    <property type="entry name" value="HTH_RRF2_1"/>
    <property type="match status" value="1"/>
</dbReference>
<dbReference type="GO" id="GO:0003677">
    <property type="term" value="F:DNA binding"/>
    <property type="evidence" value="ECO:0007669"/>
    <property type="project" value="UniProtKB-KW"/>
</dbReference>
<sequence>MKVTTRSRYAIRALYALALAGGDKTPVSLKKVSEMESISMKYLERLFSNLMKAGIVNSVRGIYGGYIFSKPLNEITLLDVVEVMDGVIKPVDCVEEEGCDRSRDCSINWIWFDLKNIIENYLSKITFYDLVYGLKNKYKVEE</sequence>